<reference evidence="12 13" key="1">
    <citation type="journal article" date="2014" name="J. Clin. Microbiol.">
        <title>Fatal systemic necrotizing infections associated with a novel paramyxovirus, anaconda paramyxovirus, in green anaconda juveniles.</title>
        <authorList>
            <person name="Woo P.C."/>
            <person name="Lau S.K."/>
            <person name="Martelli P."/>
            <person name="Hui S.W."/>
            <person name="Lau C.C."/>
            <person name="Fan R.Y."/>
            <person name="Groff J.M."/>
            <person name="Tam E.W."/>
            <person name="Chan K.H."/>
            <person name="Yuen K.Y."/>
        </authorList>
    </citation>
    <scope>NUCLEOTIDE SEQUENCE [LARGE SCALE GENOMIC DNA]</scope>
    <source>
        <strain evidence="11">1110RN043</strain>
        <strain evidence="7">1110RN047</strain>
        <strain evidence="8">1201RN003</strain>
        <strain evidence="9">1203RN009</strain>
        <strain evidence="10">RF111111</strain>
    </source>
</reference>
<evidence type="ECO:0000313" key="7">
    <source>
        <dbReference type="EMBL" id="AIJ01294.1"/>
    </source>
</evidence>
<feature type="domain" description="Matrix protein N-terminal" evidence="5">
    <location>
        <begin position="4"/>
        <end position="177"/>
    </location>
</feature>
<evidence type="ECO:0000313" key="12">
    <source>
        <dbReference type="Proteomes" id="UP000104854"/>
    </source>
</evidence>
<reference evidence="7" key="2">
    <citation type="submission" date="2014-06" db="EMBL/GenBank/DDBJ databases">
        <authorList>
            <person name="Woo P.C.Y."/>
            <person name="Lau S.K.P."/>
            <person name="Martelli P."/>
            <person name="Hui S.-W."/>
            <person name="Lau C.C.Y."/>
            <person name="Fan R.Y.Y."/>
            <person name="Groff J.M."/>
            <person name="Tam E.W.T."/>
            <person name="Chan K.-H."/>
            <person name="Yuen K.-Y."/>
        </authorList>
    </citation>
    <scope>NUCLEOTIDE SEQUENCE</scope>
    <source>
        <strain evidence="11">1110RN043</strain>
        <strain evidence="7">1110RN047</strain>
        <strain evidence="8">1201RN003</strain>
        <strain evidence="9">1203RN009</strain>
        <strain evidence="10">RF111111</strain>
    </source>
</reference>
<dbReference type="Gene3D" id="2.70.20.50">
    <property type="entry name" value="Viral matrix protein, N-terminal domain"/>
    <property type="match status" value="1"/>
</dbReference>
<dbReference type="InterPro" id="IPR055413">
    <property type="entry name" value="Matrix_Paramyxo_C"/>
</dbReference>
<evidence type="ECO:0000256" key="4">
    <source>
        <dbReference type="ARBA" id="ARBA00023311"/>
    </source>
</evidence>
<dbReference type="Gene3D" id="2.70.20.60">
    <property type="entry name" value="Viral matrix protein, C-terminal domain"/>
    <property type="match status" value="1"/>
</dbReference>
<gene>
    <name evidence="7" type="primary">M</name>
</gene>
<name>A0A076L670_9MONO</name>
<evidence type="ECO:0000313" key="11">
    <source>
        <dbReference type="EMBL" id="AIJ01330.1"/>
    </source>
</evidence>
<dbReference type="GO" id="GO:0044423">
    <property type="term" value="C:virion component"/>
    <property type="evidence" value="ECO:0007669"/>
    <property type="project" value="UniProtKB-KW"/>
</dbReference>
<evidence type="ECO:0000256" key="1">
    <source>
        <dbReference type="ARBA" id="ARBA00004328"/>
    </source>
</evidence>
<dbReference type="EMBL" id="KJ956404">
    <property type="protein sequence ID" value="AIJ01294.1"/>
    <property type="molecule type" value="Viral_cRNA"/>
</dbReference>
<dbReference type="Proteomes" id="UP000152908">
    <property type="component" value="Genome"/>
</dbReference>
<evidence type="ECO:0000313" key="10">
    <source>
        <dbReference type="EMBL" id="AIJ01321.1"/>
    </source>
</evidence>
<dbReference type="InterPro" id="IPR000982">
    <property type="entry name" value="Matrix_Paramyxo_N"/>
</dbReference>
<organism evidence="7 12">
    <name type="scientific">Anaconda paramyxovirus</name>
    <dbReference type="NCBI Taxonomy" id="1529450"/>
    <lineage>
        <taxon>Viruses</taxon>
        <taxon>Riboviria</taxon>
        <taxon>Orthornavirae</taxon>
        <taxon>Negarnaviricota</taxon>
        <taxon>Haploviricotina</taxon>
        <taxon>Monjiviricetes</taxon>
        <taxon>Mononegavirales</taxon>
        <taxon>Paramyxoviridae</taxon>
        <taxon>Feraresvirinae</taxon>
        <taxon>Ferlavirus</taxon>
        <taxon>Ferlavirus reptilis</taxon>
    </lineage>
</organism>
<dbReference type="Proteomes" id="UP000161011">
    <property type="component" value="Genome"/>
</dbReference>
<sequence length="351" mass="38607">MGTIAEFNPLTWAEHGSLSPMLLEQGPDKKIIPQYRFIAPKPEAGRTKMDWYLTLSGIIECKSQSGAGNDASPTTSSKKIVSMGMIPLGVGHTRETPDALLDAVVRLKITVRRTARSSETLIFTFADVDPRLAPWNYNLKSGMGFPSMKVSSQAHLIPVDQRCTMRGVFLIITALGSGSYYKIPRPIQNLTIADTISVNFLVGLTTDGDLSKAGLMSTRDSEGHHTVETMIHLGIFKRTKGKSYTVEYCQAKVLAMDLTFALAGVGGVSLHVIVNGKISKQLLTQLAGHRSICYSLMDINPKINSVLWRPMVEISYIKAVFQPSIPKEFKIYSDVIVKKAGRVQQLMKKGF</sequence>
<dbReference type="Proteomes" id="UP000109939">
    <property type="component" value="Genome"/>
</dbReference>
<evidence type="ECO:0000313" key="8">
    <source>
        <dbReference type="EMBL" id="AIJ01303.1"/>
    </source>
</evidence>
<keyword evidence="3" id="KW-0946">Virion</keyword>
<comment type="subcellular location">
    <subcellularLocation>
        <location evidence="1">Virion</location>
    </subcellularLocation>
</comment>
<keyword evidence="4" id="KW-0468">Viral matrix protein</keyword>
<dbReference type="InterPro" id="IPR042539">
    <property type="entry name" value="Matrix_C"/>
</dbReference>
<accession>A0A076L670</accession>
<dbReference type="Proteomes" id="UP000148342">
    <property type="component" value="Genome"/>
</dbReference>
<evidence type="ECO:0000259" key="5">
    <source>
        <dbReference type="Pfam" id="PF00661"/>
    </source>
</evidence>
<dbReference type="EMBL" id="KJ956405">
    <property type="protein sequence ID" value="AIJ01303.1"/>
    <property type="molecule type" value="Viral_cRNA"/>
</dbReference>
<dbReference type="EMBL" id="KJ956406">
    <property type="protein sequence ID" value="AIJ01312.1"/>
    <property type="molecule type" value="Viral_cRNA"/>
</dbReference>
<proteinExistence type="predicted"/>
<dbReference type="GO" id="GO:0019068">
    <property type="term" value="P:virion assembly"/>
    <property type="evidence" value="ECO:0007669"/>
    <property type="project" value="InterPro"/>
</dbReference>
<evidence type="ECO:0000313" key="13">
    <source>
        <dbReference type="Proteomes" id="UP000109939"/>
    </source>
</evidence>
<feature type="domain" description="Matrix protein C-terminal Paramyxoviridae" evidence="6">
    <location>
        <begin position="181"/>
        <end position="339"/>
    </location>
</feature>
<evidence type="ECO:0000259" key="6">
    <source>
        <dbReference type="Pfam" id="PF23765"/>
    </source>
</evidence>
<dbReference type="Proteomes" id="UP000104854">
    <property type="component" value="Segment"/>
</dbReference>
<dbReference type="Pfam" id="PF00661">
    <property type="entry name" value="Matrix_Paramyxo_N"/>
    <property type="match status" value="1"/>
</dbReference>
<dbReference type="EMBL" id="KJ956407">
    <property type="protein sequence ID" value="AIJ01321.1"/>
    <property type="molecule type" value="Viral_cRNA"/>
</dbReference>
<evidence type="ECO:0000256" key="3">
    <source>
        <dbReference type="ARBA" id="ARBA00022844"/>
    </source>
</evidence>
<dbReference type="InterPro" id="IPR042540">
    <property type="entry name" value="Matrix_N"/>
</dbReference>
<dbReference type="GO" id="GO:0039660">
    <property type="term" value="F:structural constituent of virion"/>
    <property type="evidence" value="ECO:0007669"/>
    <property type="project" value="UniProtKB-KW"/>
</dbReference>
<dbReference type="EMBL" id="KJ956408">
    <property type="protein sequence ID" value="AIJ01330.1"/>
    <property type="molecule type" value="Viral_cRNA"/>
</dbReference>
<evidence type="ECO:0000256" key="2">
    <source>
        <dbReference type="ARBA" id="ARBA00017678"/>
    </source>
</evidence>
<protein>
    <recommendedName>
        <fullName evidence="2">Matrix protein</fullName>
    </recommendedName>
</protein>
<evidence type="ECO:0000313" key="9">
    <source>
        <dbReference type="EMBL" id="AIJ01312.1"/>
    </source>
</evidence>
<dbReference type="Pfam" id="PF23765">
    <property type="entry name" value="Matrix_Paramyxo_C"/>
    <property type="match status" value="1"/>
</dbReference>